<sequence length="106" mass="11637">MPMEEEVLPLLKLGFGVVMTVAFLAVIGLWFIHKKTAFAWITAHLVLFTLSAAGFLSLLAPGRSQDGMASENNSLYIAGYGILWAVSILCLLIGLMVFATDRRRYS</sequence>
<keyword evidence="1" id="KW-1133">Transmembrane helix</keyword>
<evidence type="ECO:0000313" key="3">
    <source>
        <dbReference type="Proteomes" id="UP000250369"/>
    </source>
</evidence>
<evidence type="ECO:0000313" key="2">
    <source>
        <dbReference type="EMBL" id="RAV12628.1"/>
    </source>
</evidence>
<dbReference type="RefSeq" id="WP_113035518.1">
    <property type="nucleotide sequence ID" value="NZ_QMFB01000032.1"/>
</dbReference>
<keyword evidence="1" id="KW-0472">Membrane</keyword>
<feature type="transmembrane region" description="Helical" evidence="1">
    <location>
        <begin position="12"/>
        <end position="31"/>
    </location>
</feature>
<protein>
    <submittedName>
        <fullName evidence="2">Uncharacterized protein</fullName>
    </submittedName>
</protein>
<name>A0A329LYU1_9BACL</name>
<gene>
    <name evidence="2" type="ORF">DQG23_34150</name>
</gene>
<comment type="caution">
    <text evidence="2">The sequence shown here is derived from an EMBL/GenBank/DDBJ whole genome shotgun (WGS) entry which is preliminary data.</text>
</comment>
<evidence type="ECO:0000256" key="1">
    <source>
        <dbReference type="SAM" id="Phobius"/>
    </source>
</evidence>
<dbReference type="EMBL" id="QMFB01000032">
    <property type="protein sequence ID" value="RAV12628.1"/>
    <property type="molecule type" value="Genomic_DNA"/>
</dbReference>
<proteinExistence type="predicted"/>
<reference evidence="2 3" key="1">
    <citation type="journal article" date="2009" name="Int. J. Syst. Evol. Microbiol.">
        <title>Paenibacillus contaminans sp. nov., isolated from a contaminated laboratory plate.</title>
        <authorList>
            <person name="Chou J.H."/>
            <person name="Lee J.H."/>
            <person name="Lin M.C."/>
            <person name="Chang P.S."/>
            <person name="Arun A.B."/>
            <person name="Young C.C."/>
            <person name="Chen W.M."/>
        </authorList>
    </citation>
    <scope>NUCLEOTIDE SEQUENCE [LARGE SCALE GENOMIC DNA]</scope>
    <source>
        <strain evidence="2 3">CKOBP-6</strain>
    </source>
</reference>
<feature type="transmembrane region" description="Helical" evidence="1">
    <location>
        <begin position="75"/>
        <end position="99"/>
    </location>
</feature>
<dbReference type="AlphaFoldDB" id="A0A329LYU1"/>
<dbReference type="OrthoDB" id="2624033at2"/>
<accession>A0A329LYU1</accession>
<feature type="transmembrane region" description="Helical" evidence="1">
    <location>
        <begin position="38"/>
        <end position="60"/>
    </location>
</feature>
<keyword evidence="3" id="KW-1185">Reference proteome</keyword>
<keyword evidence="1" id="KW-0812">Transmembrane</keyword>
<dbReference type="Proteomes" id="UP000250369">
    <property type="component" value="Unassembled WGS sequence"/>
</dbReference>
<organism evidence="2 3">
    <name type="scientific">Paenibacillus contaminans</name>
    <dbReference type="NCBI Taxonomy" id="450362"/>
    <lineage>
        <taxon>Bacteria</taxon>
        <taxon>Bacillati</taxon>
        <taxon>Bacillota</taxon>
        <taxon>Bacilli</taxon>
        <taxon>Bacillales</taxon>
        <taxon>Paenibacillaceae</taxon>
        <taxon>Paenibacillus</taxon>
    </lineage>
</organism>